<evidence type="ECO:0000313" key="3">
    <source>
        <dbReference type="EMBL" id="KXX74521.1"/>
    </source>
</evidence>
<reference evidence="5" key="1">
    <citation type="submission" date="2015-06" db="EMBL/GenBank/DDBJ databases">
        <authorList>
            <person name="van de Sande W.W.J."/>
        </authorList>
    </citation>
    <scope>NUCLEOTIDE SEQUENCE [LARGE SCALE GENOMIC DNA]</scope>
    <source>
        <strain evidence="5">mm55</strain>
    </source>
</reference>
<feature type="compositionally biased region" description="Basic residues" evidence="2">
    <location>
        <begin position="635"/>
        <end position="646"/>
    </location>
</feature>
<sequence>MADVIAPTTALAGFSVNPKQLSDEKAYQEIRTAEVKKLVDSLLKTLDLAQLHPKTSENAPEEAPEETKQAIDRILKCPKKSYAEILGVPQNAENASVLNAWRQLGCLIHPYMKDKNGGQAFCRLIDAAKELGVDLLDIDEVLFWDGKEDLNQSDQDESPATEAEVPKPPDRVTKIYKDATPYVRQLASDPEDKTALEKIHNFNYIIIEGNKAQGLRRANMHRWKIAASFFCPQYDAALTKYKAVLTHPDDVTAKQELGTLKSLIDEAIKRYHYPTSWSIPSPEKYLEAKQTIERVMGCHPRNYDEILGISRHATEADAVAAWRTLGCLIHPSFAMQKGAEEAFKRLRKAAEEWELDDVDIDEVAEWDGETDPGADDDGPAEDELPPPPERVRNIYEKAGPDVQSLKSDPNDEMVIERIKDFNVEIQQGNIEQGMKKDEVHAWEIPVSFLVPHYNLSISNFRILDDEPINEEAARGLANIKYLIDTKIKKCHLPVEWTIPTVDEHLKGSQDFNAAKEEREQKAKQATDAAEDAKNASINADFSVRAFERKMQAANDDATKAAVRNAKEKAETEAARAKAAAERAVAAATTASEKGDVGLVTAALEAATAARTEASEADKAAQAALDEASAAIRTARSSRGRSRRRSPKTIARPALLSNSPERKTEPASQPTVEPTTKPRISPRTKRAWNYPWPTGQTADGWTIVGVSPFGKKDKDGNSFYHKVLLERMEDGRPYQIFVSASEAGLSSVQKYLSMQGYKNLAADQSTWSYRDREDFVELLCVSDGQIKVHNVAGRRQDPPTKCTGPE</sequence>
<organism evidence="3 5">
    <name type="scientific">Madurella mycetomatis</name>
    <dbReference type="NCBI Taxonomy" id="100816"/>
    <lineage>
        <taxon>Eukaryota</taxon>
        <taxon>Fungi</taxon>
        <taxon>Dikarya</taxon>
        <taxon>Ascomycota</taxon>
        <taxon>Pezizomycotina</taxon>
        <taxon>Sordariomycetes</taxon>
        <taxon>Sordariomycetidae</taxon>
        <taxon>Sordariales</taxon>
        <taxon>Sordariales incertae sedis</taxon>
        <taxon>Madurella</taxon>
    </lineage>
</organism>
<reference evidence="3" key="2">
    <citation type="submission" date="2015-06" db="EMBL/GenBank/DDBJ databases">
        <authorList>
            <person name="Hoefler B.C."/>
            <person name="Straight P.D."/>
        </authorList>
    </citation>
    <scope>NUCLEOTIDE SEQUENCE [LARGE SCALE GENOMIC DNA]</scope>
    <source>
        <strain evidence="3">Mm55</strain>
    </source>
</reference>
<feature type="compositionally biased region" description="Acidic residues" evidence="2">
    <location>
        <begin position="360"/>
        <end position="384"/>
    </location>
</feature>
<protein>
    <submittedName>
        <fullName evidence="3">Chaperone protein DnaJ</fullName>
    </submittedName>
</protein>
<dbReference type="PANTHER" id="PTHR44665:SF1">
    <property type="entry name" value="DNAJ HOMOLOG SUBFAMILY C MEMBER 14"/>
    <property type="match status" value="1"/>
</dbReference>
<evidence type="ECO:0000313" key="4">
    <source>
        <dbReference type="EMBL" id="KXX75302.1"/>
    </source>
</evidence>
<dbReference type="AlphaFoldDB" id="A0A175VTM5"/>
<dbReference type="InterPro" id="IPR052317">
    <property type="entry name" value="Viral_replicn-host_int_reg"/>
</dbReference>
<keyword evidence="1" id="KW-0175">Coiled coil</keyword>
<feature type="coiled-coil region" evidence="1">
    <location>
        <begin position="559"/>
        <end position="586"/>
    </location>
</feature>
<dbReference type="Proteomes" id="UP000078237">
    <property type="component" value="Unassembled WGS sequence"/>
</dbReference>
<dbReference type="OrthoDB" id="5042209at2759"/>
<dbReference type="InterPro" id="IPR036869">
    <property type="entry name" value="J_dom_sf"/>
</dbReference>
<dbReference type="VEuPathDB" id="FungiDB:MMYC01_208663"/>
<comment type="caution">
    <text evidence="3">The sequence shown here is derived from an EMBL/GenBank/DDBJ whole genome shotgun (WGS) entry which is preliminary data.</text>
</comment>
<gene>
    <name evidence="4" type="ORF">MMYC01_208663</name>
    <name evidence="3" type="ORF">MMYC01_208820</name>
</gene>
<feature type="compositionally biased region" description="Basic and acidic residues" evidence="2">
    <location>
        <begin position="514"/>
        <end position="524"/>
    </location>
</feature>
<dbReference type="Gene3D" id="1.10.287.110">
    <property type="entry name" value="DnaJ domain"/>
    <property type="match status" value="1"/>
</dbReference>
<dbReference type="VEuPathDB" id="FungiDB:MMYC01_208820"/>
<name>A0A175VTM5_9PEZI</name>
<evidence type="ECO:0000256" key="2">
    <source>
        <dbReference type="SAM" id="MobiDB-lite"/>
    </source>
</evidence>
<feature type="region of interest" description="Disordered" evidence="2">
    <location>
        <begin position="360"/>
        <end position="390"/>
    </location>
</feature>
<reference evidence="3 5" key="3">
    <citation type="submission" date="2016-01" db="EMBL/GenBank/DDBJ databases">
        <title>Madurella mycetomatis genome sequencing.</title>
        <authorList>
            <person name="Van De Sande W."/>
        </authorList>
    </citation>
    <scope>NUCLEOTIDE SEQUENCE [LARGE SCALE GENOMIC DNA]</scope>
    <source>
        <strain evidence="5">mm55</strain>
        <strain evidence="3">Mm55</strain>
    </source>
</reference>
<feature type="region of interest" description="Disordered" evidence="2">
    <location>
        <begin position="150"/>
        <end position="169"/>
    </location>
</feature>
<proteinExistence type="predicted"/>
<keyword evidence="5" id="KW-1185">Reference proteome</keyword>
<feature type="region of interest" description="Disordered" evidence="2">
    <location>
        <begin position="630"/>
        <end position="691"/>
    </location>
</feature>
<dbReference type="STRING" id="100816.A0A175VTM5"/>
<evidence type="ECO:0000313" key="5">
    <source>
        <dbReference type="Proteomes" id="UP000078237"/>
    </source>
</evidence>
<dbReference type="EMBL" id="LCTW02000344">
    <property type="protein sequence ID" value="KXX74521.1"/>
    <property type="molecule type" value="Genomic_DNA"/>
</dbReference>
<dbReference type="SUPFAM" id="SSF46565">
    <property type="entry name" value="Chaperone J-domain"/>
    <property type="match status" value="1"/>
</dbReference>
<feature type="region of interest" description="Disordered" evidence="2">
    <location>
        <begin position="514"/>
        <end position="533"/>
    </location>
</feature>
<dbReference type="PANTHER" id="PTHR44665">
    <property type="entry name" value="DNAJ HOMOLOG SUBFAMILY C MEMBER 14"/>
    <property type="match status" value="1"/>
</dbReference>
<dbReference type="EMBL" id="LCTW02000280">
    <property type="protein sequence ID" value="KXX75302.1"/>
    <property type="molecule type" value="Genomic_DNA"/>
</dbReference>
<evidence type="ECO:0000256" key="1">
    <source>
        <dbReference type="SAM" id="Coils"/>
    </source>
</evidence>
<accession>A0A175VTM5</accession>